<evidence type="ECO:0000256" key="2">
    <source>
        <dbReference type="SAM" id="Phobius"/>
    </source>
</evidence>
<dbReference type="Proteomes" id="UP000001819">
    <property type="component" value="Chromosome 3"/>
</dbReference>
<evidence type="ECO:0000313" key="5">
    <source>
        <dbReference type="RefSeq" id="XP_015039364.2"/>
    </source>
</evidence>
<organism evidence="4 5">
    <name type="scientific">Drosophila pseudoobscura pseudoobscura</name>
    <name type="common">Fruit fly</name>
    <dbReference type="NCBI Taxonomy" id="46245"/>
    <lineage>
        <taxon>Eukaryota</taxon>
        <taxon>Metazoa</taxon>
        <taxon>Ecdysozoa</taxon>
        <taxon>Arthropoda</taxon>
        <taxon>Hexapoda</taxon>
        <taxon>Insecta</taxon>
        <taxon>Pterygota</taxon>
        <taxon>Neoptera</taxon>
        <taxon>Endopterygota</taxon>
        <taxon>Diptera</taxon>
        <taxon>Brachycera</taxon>
        <taxon>Muscomorpha</taxon>
        <taxon>Ephydroidea</taxon>
        <taxon>Drosophilidae</taxon>
        <taxon>Drosophila</taxon>
        <taxon>Sophophora</taxon>
    </lineage>
</organism>
<dbReference type="AlphaFoldDB" id="A0A6I8VE48"/>
<dbReference type="InterPro" id="IPR013087">
    <property type="entry name" value="Znf_C2H2_type"/>
</dbReference>
<evidence type="ECO:0000256" key="1">
    <source>
        <dbReference type="PROSITE-ProRule" id="PRU00042"/>
    </source>
</evidence>
<evidence type="ECO:0000259" key="3">
    <source>
        <dbReference type="PROSITE" id="PS50157"/>
    </source>
</evidence>
<keyword evidence="1" id="KW-0479">Metal-binding</keyword>
<name>A0A6I8VE48_DROPS</name>
<reference evidence="4" key="1">
    <citation type="submission" date="2024-06" db="UniProtKB">
        <authorList>
            <consortium name="RefSeq"/>
        </authorList>
    </citation>
    <scope>NUCLEOTIDE SEQUENCE [LARGE SCALE GENOMIC DNA]</scope>
    <source>
        <strain evidence="4">MV2-25</strain>
    </source>
</reference>
<keyword evidence="2" id="KW-1133">Transmembrane helix</keyword>
<keyword evidence="4" id="KW-1185">Reference proteome</keyword>
<keyword evidence="2" id="KW-0472">Membrane</keyword>
<protein>
    <submittedName>
        <fullName evidence="5">Zinc finger protein 616 isoform X1</fullName>
    </submittedName>
</protein>
<keyword evidence="1" id="KW-0862">Zinc</keyword>
<evidence type="ECO:0000313" key="4">
    <source>
        <dbReference type="Proteomes" id="UP000001819"/>
    </source>
</evidence>
<proteinExistence type="predicted"/>
<sequence>MADKGRKADSKTMMRYFLLSNFVCFYFLLFATHTIAKRFSGIMEIQMDVMLSNEEKNGIVTTVHVSPYIPIQENVTEDPLFHCSYCGNKFKHKGPYIVHARFCKRRSELHADRKSLEDKPHFKICDKRIGTAVESGLEGPKKSCIAQEPTGKFDLKTPATIKKVYTCIFCKQPFSVEFEFGKIRRRYACNDCTTKIRAEEEIRTAAKSETRFLCEKCGMLYKLEANFTRHLNKCTGVDNIRKKIR</sequence>
<feature type="transmembrane region" description="Helical" evidence="2">
    <location>
        <begin position="16"/>
        <end position="36"/>
    </location>
</feature>
<dbReference type="PROSITE" id="PS50157">
    <property type="entry name" value="ZINC_FINGER_C2H2_2"/>
    <property type="match status" value="1"/>
</dbReference>
<reference evidence="5" key="2">
    <citation type="submission" date="2025-08" db="UniProtKB">
        <authorList>
            <consortium name="RefSeq"/>
        </authorList>
    </citation>
    <scope>IDENTIFICATION</scope>
    <source>
        <strain evidence="5">MV-25-SWS-2005</strain>
        <tissue evidence="5">Whole body</tissue>
    </source>
</reference>
<gene>
    <name evidence="5" type="primary">LOC6898250</name>
</gene>
<keyword evidence="2" id="KW-0812">Transmembrane</keyword>
<accession>A0A6I8VE48</accession>
<keyword evidence="1" id="KW-0863">Zinc-finger</keyword>
<dbReference type="InParanoid" id="A0A6I8VE48"/>
<dbReference type="GO" id="GO:0008270">
    <property type="term" value="F:zinc ion binding"/>
    <property type="evidence" value="ECO:0007669"/>
    <property type="project" value="UniProtKB-KW"/>
</dbReference>
<feature type="domain" description="C2H2-type" evidence="3">
    <location>
        <begin position="81"/>
        <end position="115"/>
    </location>
</feature>
<dbReference type="RefSeq" id="XP_015039364.2">
    <property type="nucleotide sequence ID" value="XM_015183878.2"/>
</dbReference>